<feature type="domain" description="4Fe-4S ferredoxin-type" evidence="5">
    <location>
        <begin position="5"/>
        <end position="34"/>
    </location>
</feature>
<evidence type="ECO:0000256" key="1">
    <source>
        <dbReference type="ARBA" id="ARBA00022485"/>
    </source>
</evidence>
<evidence type="ECO:0000313" key="6">
    <source>
        <dbReference type="EMBL" id="OGF12044.1"/>
    </source>
</evidence>
<evidence type="ECO:0000313" key="7">
    <source>
        <dbReference type="Proteomes" id="UP000177230"/>
    </source>
</evidence>
<dbReference type="Gene3D" id="3.30.70.20">
    <property type="match status" value="1"/>
</dbReference>
<evidence type="ECO:0000256" key="4">
    <source>
        <dbReference type="ARBA" id="ARBA00023014"/>
    </source>
</evidence>
<dbReference type="PROSITE" id="PS51379">
    <property type="entry name" value="4FE4S_FER_2"/>
    <property type="match status" value="2"/>
</dbReference>
<feature type="domain" description="4Fe-4S ferredoxin-type" evidence="5">
    <location>
        <begin position="35"/>
        <end position="65"/>
    </location>
</feature>
<evidence type="ECO:0000256" key="3">
    <source>
        <dbReference type="ARBA" id="ARBA00023004"/>
    </source>
</evidence>
<sequence>MSKNWYPIINYEKCTVCGVCLGKCSHGVFEDKGGMMVVVHPQGCVDGCHGCQKLCPSGAISYFGENDPKVKPSGCGCDCK</sequence>
<gene>
    <name evidence="6" type="ORF">A2024_03395</name>
</gene>
<dbReference type="EMBL" id="MFFM01000034">
    <property type="protein sequence ID" value="OGF12044.1"/>
    <property type="molecule type" value="Genomic_DNA"/>
</dbReference>
<dbReference type="GO" id="GO:0051539">
    <property type="term" value="F:4 iron, 4 sulfur cluster binding"/>
    <property type="evidence" value="ECO:0007669"/>
    <property type="project" value="UniProtKB-KW"/>
</dbReference>
<proteinExistence type="predicted"/>
<keyword evidence="4" id="KW-0411">Iron-sulfur</keyword>
<protein>
    <submittedName>
        <fullName evidence="6">4Fe-4S ferredoxin</fullName>
    </submittedName>
</protein>
<dbReference type="Proteomes" id="UP000177230">
    <property type="component" value="Unassembled WGS sequence"/>
</dbReference>
<reference evidence="6 7" key="1">
    <citation type="journal article" date="2016" name="Nat. Commun.">
        <title>Thousands of microbial genomes shed light on interconnected biogeochemical processes in an aquifer system.</title>
        <authorList>
            <person name="Anantharaman K."/>
            <person name="Brown C.T."/>
            <person name="Hug L.A."/>
            <person name="Sharon I."/>
            <person name="Castelle C.J."/>
            <person name="Probst A.J."/>
            <person name="Thomas B.C."/>
            <person name="Singh A."/>
            <person name="Wilkins M.J."/>
            <person name="Karaoz U."/>
            <person name="Brodie E.L."/>
            <person name="Williams K.H."/>
            <person name="Hubbard S.S."/>
            <person name="Banfield J.F."/>
        </authorList>
    </citation>
    <scope>NUCLEOTIDE SEQUENCE [LARGE SCALE GENOMIC DNA]</scope>
</reference>
<dbReference type="PANTHER" id="PTHR43687">
    <property type="entry name" value="ADENYLYLSULFATE REDUCTASE, BETA SUBUNIT"/>
    <property type="match status" value="1"/>
</dbReference>
<organism evidence="6 7">
    <name type="scientific">Candidatus Edwardsbacteria bacterium GWF2_54_11</name>
    <dbReference type="NCBI Taxonomy" id="1817851"/>
    <lineage>
        <taxon>Bacteria</taxon>
        <taxon>Candidatus Edwardsiibacteriota</taxon>
    </lineage>
</organism>
<dbReference type="SUPFAM" id="SSF54862">
    <property type="entry name" value="4Fe-4S ferredoxins"/>
    <property type="match status" value="1"/>
</dbReference>
<evidence type="ECO:0000256" key="2">
    <source>
        <dbReference type="ARBA" id="ARBA00022723"/>
    </source>
</evidence>
<comment type="caution">
    <text evidence="6">The sequence shown here is derived from an EMBL/GenBank/DDBJ whole genome shotgun (WGS) entry which is preliminary data.</text>
</comment>
<keyword evidence="3" id="KW-0408">Iron</keyword>
<name>A0A1F5RCA2_9BACT</name>
<accession>A0A1F5RCA2</accession>
<dbReference type="PANTHER" id="PTHR43687:SF1">
    <property type="entry name" value="FERREDOXIN III"/>
    <property type="match status" value="1"/>
</dbReference>
<dbReference type="AlphaFoldDB" id="A0A1F5RCA2"/>
<evidence type="ECO:0000259" key="5">
    <source>
        <dbReference type="PROSITE" id="PS51379"/>
    </source>
</evidence>
<keyword evidence="2" id="KW-0479">Metal-binding</keyword>
<dbReference type="InterPro" id="IPR050572">
    <property type="entry name" value="Fe-S_Ferredoxin"/>
</dbReference>
<keyword evidence="1" id="KW-0004">4Fe-4S</keyword>
<dbReference type="InterPro" id="IPR017896">
    <property type="entry name" value="4Fe4S_Fe-S-bd"/>
</dbReference>
<dbReference type="GO" id="GO:0046872">
    <property type="term" value="F:metal ion binding"/>
    <property type="evidence" value="ECO:0007669"/>
    <property type="project" value="UniProtKB-KW"/>
</dbReference>